<reference evidence="2 3" key="1">
    <citation type="submission" date="2018-05" db="EMBL/GenBank/DDBJ databases">
        <title>Rhodohalobacter halophilus gen. nov., sp. nov., a moderately halophilic member of the family Balneolaceae.</title>
        <authorList>
            <person name="Liu Z.-W."/>
        </authorList>
    </citation>
    <scope>NUCLEOTIDE SEQUENCE [LARGE SCALE GENOMIC DNA]</scope>
    <source>
        <strain evidence="2 3">8A47</strain>
    </source>
</reference>
<dbReference type="RefSeq" id="WP_109646211.1">
    <property type="nucleotide sequence ID" value="NZ_QGGB01000005.1"/>
</dbReference>
<sequence>MKAKKVLPDRRSIRLQGYDYSNPGEYFVTICTQNRECVFGDVVKHKMALNEIGDIARYYWYRIPERYDDVVIDAFVVMPNHVHGIIGIEYNPVRDAHSAGINKPDGANQSVGAIHELPLPEMPQRDNMSPPGVATDFETYRKQRRQMLLSKIIGWYKMNVAKRANMLLHNSGNRFWQRNYYEHIIRDEQSLNRIREYIVSNPERWDDDMNHPENINPKP</sequence>
<dbReference type="SUPFAM" id="SSF143422">
    <property type="entry name" value="Transposase IS200-like"/>
    <property type="match status" value="1"/>
</dbReference>
<keyword evidence="3" id="KW-1185">Reference proteome</keyword>
<name>A0A316U1L5_9BACT</name>
<dbReference type="InterPro" id="IPR002686">
    <property type="entry name" value="Transposase_17"/>
</dbReference>
<dbReference type="GO" id="GO:0004803">
    <property type="term" value="F:transposase activity"/>
    <property type="evidence" value="ECO:0007669"/>
    <property type="project" value="InterPro"/>
</dbReference>
<comment type="caution">
    <text evidence="2">The sequence shown here is derived from an EMBL/GenBank/DDBJ whole genome shotgun (WGS) entry which is preliminary data.</text>
</comment>
<protein>
    <submittedName>
        <fullName evidence="2">Transposase</fullName>
    </submittedName>
</protein>
<dbReference type="PANTHER" id="PTHR36966:SF1">
    <property type="entry name" value="REP-ASSOCIATED TYROSINE TRANSPOSASE"/>
    <property type="match status" value="1"/>
</dbReference>
<dbReference type="OrthoDB" id="9794403at2"/>
<evidence type="ECO:0000313" key="2">
    <source>
        <dbReference type="EMBL" id="PWN06866.1"/>
    </source>
</evidence>
<feature type="domain" description="Transposase IS200-like" evidence="1">
    <location>
        <begin position="21"/>
        <end position="201"/>
    </location>
</feature>
<accession>A0A316U1L5</accession>
<dbReference type="SMART" id="SM01321">
    <property type="entry name" value="Y1_Tnp"/>
    <property type="match status" value="1"/>
</dbReference>
<dbReference type="AlphaFoldDB" id="A0A316U1L5"/>
<gene>
    <name evidence="2" type="ORF">DDZ15_06210</name>
</gene>
<dbReference type="GO" id="GO:0043565">
    <property type="term" value="F:sequence-specific DNA binding"/>
    <property type="evidence" value="ECO:0007669"/>
    <property type="project" value="TreeGrafter"/>
</dbReference>
<dbReference type="InterPro" id="IPR052715">
    <property type="entry name" value="RAYT_transposase"/>
</dbReference>
<evidence type="ECO:0000313" key="3">
    <source>
        <dbReference type="Proteomes" id="UP000245533"/>
    </source>
</evidence>
<dbReference type="Proteomes" id="UP000245533">
    <property type="component" value="Unassembled WGS sequence"/>
</dbReference>
<organism evidence="2 3">
    <name type="scientific">Rhodohalobacter mucosus</name>
    <dbReference type="NCBI Taxonomy" id="2079485"/>
    <lineage>
        <taxon>Bacteria</taxon>
        <taxon>Pseudomonadati</taxon>
        <taxon>Balneolota</taxon>
        <taxon>Balneolia</taxon>
        <taxon>Balneolales</taxon>
        <taxon>Balneolaceae</taxon>
        <taxon>Rhodohalobacter</taxon>
    </lineage>
</organism>
<evidence type="ECO:0000259" key="1">
    <source>
        <dbReference type="SMART" id="SM01321"/>
    </source>
</evidence>
<dbReference type="EMBL" id="QGGB01000005">
    <property type="protein sequence ID" value="PWN06866.1"/>
    <property type="molecule type" value="Genomic_DNA"/>
</dbReference>
<dbReference type="GO" id="GO:0006313">
    <property type="term" value="P:DNA transposition"/>
    <property type="evidence" value="ECO:0007669"/>
    <property type="project" value="InterPro"/>
</dbReference>
<dbReference type="Gene3D" id="3.30.70.1290">
    <property type="entry name" value="Transposase IS200-like"/>
    <property type="match status" value="1"/>
</dbReference>
<proteinExistence type="predicted"/>
<dbReference type="PANTHER" id="PTHR36966">
    <property type="entry name" value="REP-ASSOCIATED TYROSINE TRANSPOSASE"/>
    <property type="match status" value="1"/>
</dbReference>
<dbReference type="InterPro" id="IPR036515">
    <property type="entry name" value="Transposase_17_sf"/>
</dbReference>